<name>A0A4Y8UIU1_9GAMM</name>
<evidence type="ECO:0000256" key="2">
    <source>
        <dbReference type="ARBA" id="ARBA00022679"/>
    </source>
</evidence>
<keyword evidence="5 8" id="KW-0067">ATP-binding</keyword>
<dbReference type="Proteomes" id="UP000298133">
    <property type="component" value="Unassembled WGS sequence"/>
</dbReference>
<comment type="similarity">
    <text evidence="1 8">Belongs to the cytidylate kinase family. Type 1 subfamily.</text>
</comment>
<dbReference type="NCBIfam" id="TIGR00017">
    <property type="entry name" value="cmk"/>
    <property type="match status" value="1"/>
</dbReference>
<dbReference type="Gene3D" id="3.40.50.300">
    <property type="entry name" value="P-loop containing nucleotide triphosphate hydrolases"/>
    <property type="match status" value="1"/>
</dbReference>
<keyword evidence="11" id="KW-1185">Reference proteome</keyword>
<evidence type="ECO:0000256" key="4">
    <source>
        <dbReference type="ARBA" id="ARBA00022777"/>
    </source>
</evidence>
<comment type="catalytic activity">
    <reaction evidence="7 8">
        <text>CMP + ATP = CDP + ADP</text>
        <dbReference type="Rhea" id="RHEA:11600"/>
        <dbReference type="ChEBI" id="CHEBI:30616"/>
        <dbReference type="ChEBI" id="CHEBI:58069"/>
        <dbReference type="ChEBI" id="CHEBI:60377"/>
        <dbReference type="ChEBI" id="CHEBI:456216"/>
        <dbReference type="EC" id="2.7.4.25"/>
    </reaction>
</comment>
<evidence type="ECO:0000313" key="10">
    <source>
        <dbReference type="EMBL" id="TFH68776.1"/>
    </source>
</evidence>
<dbReference type="OrthoDB" id="9807434at2"/>
<dbReference type="AlphaFoldDB" id="A0A4Y8UIU1"/>
<evidence type="ECO:0000256" key="3">
    <source>
        <dbReference type="ARBA" id="ARBA00022741"/>
    </source>
</evidence>
<comment type="catalytic activity">
    <reaction evidence="6 8">
        <text>dCMP + ATP = dCDP + ADP</text>
        <dbReference type="Rhea" id="RHEA:25094"/>
        <dbReference type="ChEBI" id="CHEBI:30616"/>
        <dbReference type="ChEBI" id="CHEBI:57566"/>
        <dbReference type="ChEBI" id="CHEBI:58593"/>
        <dbReference type="ChEBI" id="CHEBI:456216"/>
        <dbReference type="EC" id="2.7.4.25"/>
    </reaction>
</comment>
<protein>
    <recommendedName>
        <fullName evidence="8">Cytidylate kinase</fullName>
        <shortName evidence="8">CK</shortName>
        <ecNumber evidence="8">2.7.4.25</ecNumber>
    </recommendedName>
    <alternativeName>
        <fullName evidence="8">Cytidine monophosphate kinase</fullName>
        <shortName evidence="8">CMP kinase</shortName>
    </alternativeName>
</protein>
<keyword evidence="4 8" id="KW-0418">Kinase</keyword>
<evidence type="ECO:0000256" key="6">
    <source>
        <dbReference type="ARBA" id="ARBA00047615"/>
    </source>
</evidence>
<dbReference type="PANTHER" id="PTHR21299">
    <property type="entry name" value="CYTIDYLATE KINASE/PANTOATE-BETA-ALANINE LIGASE"/>
    <property type="match status" value="1"/>
</dbReference>
<feature type="domain" description="Cytidylate kinase" evidence="9">
    <location>
        <begin position="11"/>
        <end position="222"/>
    </location>
</feature>
<reference evidence="10 11" key="1">
    <citation type="submission" date="2019-03" db="EMBL/GenBank/DDBJ databases">
        <title>Draft genome of Gammaproteobacteria bacterium LSUCC0057, a member of the SAR92 clade.</title>
        <authorList>
            <person name="Lanclos V.C."/>
            <person name="Doiron C."/>
            <person name="Henson M.W."/>
            <person name="Thrash J.C."/>
        </authorList>
    </citation>
    <scope>NUCLEOTIDE SEQUENCE [LARGE SCALE GENOMIC DNA]</scope>
    <source>
        <strain evidence="10 11">LSUCC0057</strain>
    </source>
</reference>
<evidence type="ECO:0000256" key="5">
    <source>
        <dbReference type="ARBA" id="ARBA00022840"/>
    </source>
</evidence>
<dbReference type="CDD" id="cd02020">
    <property type="entry name" value="CMPK"/>
    <property type="match status" value="1"/>
</dbReference>
<dbReference type="GO" id="GO:0036431">
    <property type="term" value="F:dCMP kinase activity"/>
    <property type="evidence" value="ECO:0007669"/>
    <property type="project" value="InterPro"/>
</dbReference>
<evidence type="ECO:0000256" key="1">
    <source>
        <dbReference type="ARBA" id="ARBA00009427"/>
    </source>
</evidence>
<dbReference type="GO" id="GO:0015949">
    <property type="term" value="P:nucleobase-containing small molecule interconversion"/>
    <property type="evidence" value="ECO:0007669"/>
    <property type="project" value="TreeGrafter"/>
</dbReference>
<keyword evidence="3 8" id="KW-0547">Nucleotide-binding</keyword>
<accession>A0A4Y8UIU1</accession>
<dbReference type="GO" id="GO:0005524">
    <property type="term" value="F:ATP binding"/>
    <property type="evidence" value="ECO:0007669"/>
    <property type="project" value="UniProtKB-UniRule"/>
</dbReference>
<keyword evidence="2 8" id="KW-0808">Transferase</keyword>
<organism evidence="10 11">
    <name type="scientific">Gammaproteobacteria bacterium LSUCC0057</name>
    <dbReference type="NCBI Taxonomy" id="2559237"/>
    <lineage>
        <taxon>Bacteria</taxon>
        <taxon>Pseudomonadati</taxon>
        <taxon>Pseudomonadota</taxon>
        <taxon>Gammaproteobacteria</taxon>
        <taxon>Cellvibrionales</taxon>
        <taxon>Porticoccaceae</taxon>
        <taxon>SAR92 clade</taxon>
    </lineage>
</organism>
<evidence type="ECO:0000259" key="9">
    <source>
        <dbReference type="Pfam" id="PF02224"/>
    </source>
</evidence>
<comment type="subcellular location">
    <subcellularLocation>
        <location evidence="8">Cytoplasm</location>
    </subcellularLocation>
</comment>
<keyword evidence="8" id="KW-0963">Cytoplasm</keyword>
<dbReference type="GO" id="GO:0006220">
    <property type="term" value="P:pyrimidine nucleotide metabolic process"/>
    <property type="evidence" value="ECO:0007669"/>
    <property type="project" value="UniProtKB-UniRule"/>
</dbReference>
<evidence type="ECO:0000313" key="11">
    <source>
        <dbReference type="Proteomes" id="UP000298133"/>
    </source>
</evidence>
<sequence length="229" mass="24924">MAAEHSPVTVIAIDGPSGAGKGTLCRRLASRLGYHYLDSGALYRLLGLAARRRGIDFDNLPALQVLAEHMDIQFKTDQDRVAVLLEGEDVSRELRTEQTGALASQVATLPAVREALLQRQRDFARAPGLVADGRDMGTVVFSDAPLKIYLTASAQERAARRHKELLAKGENVSLAALVEQVRLRDERDMNRDASPLRPAADAVQLDTSDLSVDEVMESVLAILALKKMA</sequence>
<feature type="binding site" evidence="8">
    <location>
        <begin position="15"/>
        <end position="23"/>
    </location>
    <ligand>
        <name>ATP</name>
        <dbReference type="ChEBI" id="CHEBI:30616"/>
    </ligand>
</feature>
<dbReference type="PANTHER" id="PTHR21299:SF2">
    <property type="entry name" value="CYTIDYLATE KINASE"/>
    <property type="match status" value="1"/>
</dbReference>
<dbReference type="Pfam" id="PF02224">
    <property type="entry name" value="Cytidylate_kin"/>
    <property type="match status" value="1"/>
</dbReference>
<dbReference type="GO" id="GO:0005829">
    <property type="term" value="C:cytosol"/>
    <property type="evidence" value="ECO:0007669"/>
    <property type="project" value="TreeGrafter"/>
</dbReference>
<dbReference type="InterPro" id="IPR011994">
    <property type="entry name" value="Cytidylate_kinase_dom"/>
</dbReference>
<comment type="caution">
    <text evidence="10">The sequence shown here is derived from an EMBL/GenBank/DDBJ whole genome shotgun (WGS) entry which is preliminary data.</text>
</comment>
<evidence type="ECO:0000256" key="8">
    <source>
        <dbReference type="HAMAP-Rule" id="MF_00238"/>
    </source>
</evidence>
<gene>
    <name evidence="8" type="primary">cmk</name>
    <name evidence="10" type="ORF">E3W66_02150</name>
</gene>
<evidence type="ECO:0000256" key="7">
    <source>
        <dbReference type="ARBA" id="ARBA00048478"/>
    </source>
</evidence>
<dbReference type="EC" id="2.7.4.25" evidence="8"/>
<dbReference type="HAMAP" id="MF_00238">
    <property type="entry name" value="Cytidyl_kinase_type1"/>
    <property type="match status" value="1"/>
</dbReference>
<dbReference type="EMBL" id="SPIA01000001">
    <property type="protein sequence ID" value="TFH68776.1"/>
    <property type="molecule type" value="Genomic_DNA"/>
</dbReference>
<dbReference type="GO" id="GO:0036430">
    <property type="term" value="F:CMP kinase activity"/>
    <property type="evidence" value="ECO:0007669"/>
    <property type="project" value="RHEA"/>
</dbReference>
<dbReference type="InterPro" id="IPR003136">
    <property type="entry name" value="Cytidylate_kin"/>
</dbReference>
<proteinExistence type="inferred from homology"/>
<dbReference type="SUPFAM" id="SSF52540">
    <property type="entry name" value="P-loop containing nucleoside triphosphate hydrolases"/>
    <property type="match status" value="1"/>
</dbReference>
<dbReference type="InterPro" id="IPR027417">
    <property type="entry name" value="P-loop_NTPase"/>
</dbReference>